<dbReference type="GO" id="GO:0046872">
    <property type="term" value="F:metal ion binding"/>
    <property type="evidence" value="ECO:0007669"/>
    <property type="project" value="UniProtKB-KW"/>
</dbReference>
<evidence type="ECO:0000256" key="6">
    <source>
        <dbReference type="ARBA" id="ARBA00023052"/>
    </source>
</evidence>
<evidence type="ECO:0000256" key="4">
    <source>
        <dbReference type="ARBA" id="ARBA00007131"/>
    </source>
</evidence>
<comment type="cofactor">
    <cofactor evidence="1 9">
        <name>Mg(2+)</name>
        <dbReference type="ChEBI" id="CHEBI:18420"/>
    </cofactor>
</comment>
<evidence type="ECO:0000256" key="1">
    <source>
        <dbReference type="ARBA" id="ARBA00001946"/>
    </source>
</evidence>
<dbReference type="InterPro" id="IPR005475">
    <property type="entry name" value="Transketolase-like_Pyr-bd"/>
</dbReference>
<dbReference type="Proteomes" id="UP000046176">
    <property type="component" value="Unassembled WGS sequence"/>
</dbReference>
<comment type="catalytic activity">
    <reaction evidence="7 8">
        <text>N(6)-[(R)-lipoyl]-L-lysyl-[protein] + pyruvate + H(+) = N(6)-[(R)-S(8)-acetyldihydrolipoyl]-L-lysyl-[protein] + CO2</text>
        <dbReference type="Rhea" id="RHEA:19189"/>
        <dbReference type="Rhea" id="RHEA-COMP:10474"/>
        <dbReference type="Rhea" id="RHEA-COMP:10478"/>
        <dbReference type="ChEBI" id="CHEBI:15361"/>
        <dbReference type="ChEBI" id="CHEBI:15378"/>
        <dbReference type="ChEBI" id="CHEBI:16526"/>
        <dbReference type="ChEBI" id="CHEBI:83099"/>
        <dbReference type="ChEBI" id="CHEBI:83111"/>
        <dbReference type="EC" id="1.2.4.1"/>
    </reaction>
</comment>
<dbReference type="EMBL" id="CCRH01000034">
    <property type="protein sequence ID" value="CDZ41511.1"/>
    <property type="molecule type" value="Genomic_DNA"/>
</dbReference>
<evidence type="ECO:0000256" key="8">
    <source>
        <dbReference type="PIRNR" id="PIRNR000156"/>
    </source>
</evidence>
<dbReference type="OrthoDB" id="9773339at2"/>
<accession>A0A0T7H5Z2</accession>
<evidence type="ECO:0000256" key="7">
    <source>
        <dbReference type="ARBA" id="ARBA00051231"/>
    </source>
</evidence>
<dbReference type="Pfam" id="PF00456">
    <property type="entry name" value="Transketolase_N"/>
    <property type="match status" value="1"/>
</dbReference>
<dbReference type="SUPFAM" id="SSF52922">
    <property type="entry name" value="TK C-terminal domain-like"/>
    <property type="match status" value="1"/>
</dbReference>
<comment type="similarity">
    <text evidence="4">Belongs to the transketolase family.</text>
</comment>
<dbReference type="PANTHER" id="PTHR43825">
    <property type="entry name" value="PYRUVATE DEHYDROGENASE E1 COMPONENT"/>
    <property type="match status" value="1"/>
</dbReference>
<protein>
    <recommendedName>
        <fullName evidence="5 8">Pyruvate dehydrogenase E1 component</fullName>
        <ecNumber evidence="8">1.2.4.1</ecNumber>
    </recommendedName>
</protein>
<evidence type="ECO:0000256" key="2">
    <source>
        <dbReference type="ARBA" id="ARBA00001964"/>
    </source>
</evidence>
<keyword evidence="8" id="KW-0560">Oxidoreductase</keyword>
<dbReference type="InterPro" id="IPR009014">
    <property type="entry name" value="Transketo_C/PFOR_II"/>
</dbReference>
<dbReference type="EC" id="1.2.4.1" evidence="8"/>
<evidence type="ECO:0000313" key="12">
    <source>
        <dbReference type="EMBL" id="CDZ54843.1"/>
    </source>
</evidence>
<dbReference type="InterPro" id="IPR005474">
    <property type="entry name" value="Transketolase_N"/>
</dbReference>
<feature type="binding site" evidence="9">
    <location>
        <position position="167"/>
    </location>
    <ligand>
        <name>Mg(2+)</name>
        <dbReference type="ChEBI" id="CHEBI:18420"/>
    </ligand>
</feature>
<dbReference type="Gene3D" id="3.40.50.970">
    <property type="match status" value="2"/>
</dbReference>
<feature type="domain" description="Transketolase-like pyrimidine-binding" evidence="10">
    <location>
        <begin position="419"/>
        <end position="638"/>
    </location>
</feature>
<dbReference type="Pfam" id="PF22613">
    <property type="entry name" value="Transketolase_C_1"/>
    <property type="match status" value="1"/>
</dbReference>
<dbReference type="SMART" id="SM00861">
    <property type="entry name" value="Transket_pyr"/>
    <property type="match status" value="1"/>
</dbReference>
<dbReference type="Pfam" id="PF17831">
    <property type="entry name" value="PDH_E1_M"/>
    <property type="match status" value="1"/>
</dbReference>
<dbReference type="InterPro" id="IPR004660">
    <property type="entry name" value="PDH_E1"/>
</dbReference>
<evidence type="ECO:0000259" key="10">
    <source>
        <dbReference type="SMART" id="SM00861"/>
    </source>
</evidence>
<dbReference type="AlphaFoldDB" id="A0A0T7H5Z2"/>
<dbReference type="InterPro" id="IPR055152">
    <property type="entry name" value="Transketolase-like_C_2"/>
</dbReference>
<dbReference type="Gene3D" id="3.40.50.920">
    <property type="match status" value="1"/>
</dbReference>
<dbReference type="Proteomes" id="UP000039660">
    <property type="component" value="Unassembled WGS sequence"/>
</dbReference>
<feature type="binding site" evidence="9">
    <location>
        <position position="199"/>
    </location>
    <ligand>
        <name>Mg(2+)</name>
        <dbReference type="ChEBI" id="CHEBI:18420"/>
    </ligand>
</feature>
<comment type="cofactor">
    <cofactor evidence="2 8">
        <name>thiamine diphosphate</name>
        <dbReference type="ChEBI" id="CHEBI:58937"/>
    </cofactor>
</comment>
<evidence type="ECO:0000313" key="13">
    <source>
        <dbReference type="Proteomes" id="UP000039660"/>
    </source>
</evidence>
<dbReference type="InterPro" id="IPR029061">
    <property type="entry name" value="THDP-binding"/>
</dbReference>
<organism evidence="12 13">
    <name type="scientific">Neorhizobium galegae bv. officinalis</name>
    <dbReference type="NCBI Taxonomy" id="323656"/>
    <lineage>
        <taxon>Bacteria</taxon>
        <taxon>Pseudomonadati</taxon>
        <taxon>Pseudomonadota</taxon>
        <taxon>Alphaproteobacteria</taxon>
        <taxon>Hyphomicrobiales</taxon>
        <taxon>Rhizobiaceae</taxon>
        <taxon>Rhizobium/Agrobacterium group</taxon>
        <taxon>Neorhizobium</taxon>
    </lineage>
</organism>
<dbReference type="InterPro" id="IPR041621">
    <property type="entry name" value="PDH_E1_M"/>
</dbReference>
<keyword evidence="9" id="KW-0460">Magnesium</keyword>
<dbReference type="EMBL" id="CCRK01000028">
    <property type="protein sequence ID" value="CDZ54843.1"/>
    <property type="molecule type" value="Genomic_DNA"/>
</dbReference>
<dbReference type="PIRSF" id="PIRSF000156">
    <property type="entry name" value="Pyruvate_dh_E1"/>
    <property type="match status" value="1"/>
</dbReference>
<keyword evidence="9" id="KW-0479">Metal-binding</keyword>
<comment type="function">
    <text evidence="3 8">Component of the pyruvate dehydrogenase (PDH) complex, that catalyzes the overall conversion of pyruvate to acetyl-CoA and CO(2).</text>
</comment>
<gene>
    <name evidence="11" type="ORF">NGAL_HAMBI1145_59320</name>
    <name evidence="12" type="ORF">NGAL_HAMBI1189_57160</name>
</gene>
<proteinExistence type="inferred from homology"/>
<dbReference type="GO" id="GO:0004739">
    <property type="term" value="F:pyruvate dehydrogenase (acetyl-transferring) activity"/>
    <property type="evidence" value="ECO:0007669"/>
    <property type="project" value="UniProtKB-EC"/>
</dbReference>
<evidence type="ECO:0000313" key="14">
    <source>
        <dbReference type="Proteomes" id="UP000046176"/>
    </source>
</evidence>
<reference evidence="13 14" key="1">
    <citation type="submission" date="2014-08" db="EMBL/GenBank/DDBJ databases">
        <authorList>
            <person name="Chen Y.-H."/>
        </authorList>
    </citation>
    <scope>NUCLEOTIDE SEQUENCE [LARGE SCALE GENOMIC DNA]</scope>
</reference>
<dbReference type="SUPFAM" id="SSF52518">
    <property type="entry name" value="Thiamin diphosphate-binding fold (THDP-binding)"/>
    <property type="match status" value="2"/>
</dbReference>
<evidence type="ECO:0000256" key="9">
    <source>
        <dbReference type="PIRSR" id="PIRSR000156-1"/>
    </source>
</evidence>
<keyword evidence="8 12" id="KW-0670">Pyruvate</keyword>
<feature type="binding site" evidence="9">
    <location>
        <position position="197"/>
    </location>
    <ligand>
        <name>Mg(2+)</name>
        <dbReference type="ChEBI" id="CHEBI:18420"/>
    </ligand>
</feature>
<keyword evidence="6 8" id="KW-0786">Thiamine pyrophosphate</keyword>
<evidence type="ECO:0000256" key="3">
    <source>
        <dbReference type="ARBA" id="ARBA00003157"/>
    </source>
</evidence>
<name>A0A0T7H5Z2_NEOGA</name>
<sequence length="806" mass="88380">MKQKVTSNSAQARDLSEVRAVESKLLWLACWMIDQANRREKIDGVKVGGHQASSASMVSIMTALYCSVLRPEDRIAVKPHASPVFHALHYLAGNQTREKLENFRGYGGAQSYPSRTKDVDDVDFSTGSVGLGVGITAFASIVQDYVHSKGWAAAGKPKGRMIALVGDAELDEGNIYECLQEGWKHDLRNTWWVIDYNRQSLDGIVREGLYDRIETVFKAFGWEVVTLKYGALQRAAFDEPGGSELKRWIDACPNQLYSALIFQGGAAWRKRLMDEIGDQGEVTALIERRNDMDLAALMENLGGHCLQSLSETFNGIDHDRPTVFIAYTVKGWGTPLAGHKDNHAGLMTQAQMDTFRKKMNIRQGREWDLAEGLDLSDAELARFMAETRFFEDGRRRYTSSIVTVSGDAAPTPANAGETISTQAAFGKVLDAIAKADTKLAERIVTTSPDVTVSTNLGPWVNRRQLFASRELADTFRDERVPSAQKWTFTPQGQHIELGIAEMNLFLMLGAMGLSHSLFGERLIPIGTVYDPFVSRGLDALNYACYQDARFMIVGTPSGVTLAPEGGAHQSIAAPLIGMSQDGLASFEPAYADELAVIMAWAFDYMQRDGEGDPDERTWLRDETGGAVYLRLSTRQLEQPRRTRDAAFERGVVDGAYWLREPGPNCDVVIAYQGTVANEAIAAAGMLADMRRDIGVLAVTSADRLNAGWQAAMRARARGVEGATGHIERLLVPIPRHAALVTVIDGHPATLSWLGGVIGHRTHSLGVEHFGQTGTVADLYRHYGIDATNIAQVAASLTPGRKFVHAA</sequence>
<dbReference type="PANTHER" id="PTHR43825:SF4">
    <property type="entry name" value="PYRUVATE DEHYDROGENASE E1 COMPONENT"/>
    <property type="match status" value="1"/>
</dbReference>
<dbReference type="InterPro" id="IPR051157">
    <property type="entry name" value="PDH/Transketolase"/>
</dbReference>
<evidence type="ECO:0000256" key="5">
    <source>
        <dbReference type="ARBA" id="ARBA00017172"/>
    </source>
</evidence>
<evidence type="ECO:0000313" key="11">
    <source>
        <dbReference type="EMBL" id="CDZ41511.1"/>
    </source>
</evidence>